<reference evidence="2" key="1">
    <citation type="submission" date="2021-01" db="EMBL/GenBank/DDBJ databases">
        <authorList>
            <person name="Corre E."/>
            <person name="Pelletier E."/>
            <person name="Niang G."/>
            <person name="Scheremetjew M."/>
            <person name="Finn R."/>
            <person name="Kale V."/>
            <person name="Holt S."/>
            <person name="Cochrane G."/>
            <person name="Meng A."/>
            <person name="Brown T."/>
            <person name="Cohen L."/>
        </authorList>
    </citation>
    <scope>NUCLEOTIDE SEQUENCE</scope>
    <source>
        <strain evidence="2">Isolate 1302-5</strain>
    </source>
</reference>
<proteinExistence type="predicted"/>
<feature type="region of interest" description="Disordered" evidence="1">
    <location>
        <begin position="71"/>
        <end position="271"/>
    </location>
</feature>
<feature type="compositionally biased region" description="Basic and acidic residues" evidence="1">
    <location>
        <begin position="218"/>
        <end position="240"/>
    </location>
</feature>
<feature type="compositionally biased region" description="Gly residues" evidence="1">
    <location>
        <begin position="98"/>
        <end position="107"/>
    </location>
</feature>
<gene>
    <name evidence="2" type="ORF">OAUR00152_LOCUS23826</name>
</gene>
<feature type="compositionally biased region" description="Polar residues" evidence="1">
    <location>
        <begin position="244"/>
        <end position="260"/>
    </location>
</feature>
<protein>
    <submittedName>
        <fullName evidence="2">Uncharacterized protein</fullName>
    </submittedName>
</protein>
<name>A0A7S4J8D5_9STRA</name>
<organism evidence="2">
    <name type="scientific">Odontella aurita</name>
    <dbReference type="NCBI Taxonomy" id="265563"/>
    <lineage>
        <taxon>Eukaryota</taxon>
        <taxon>Sar</taxon>
        <taxon>Stramenopiles</taxon>
        <taxon>Ochrophyta</taxon>
        <taxon>Bacillariophyta</taxon>
        <taxon>Mediophyceae</taxon>
        <taxon>Biddulphiophycidae</taxon>
        <taxon>Eupodiscales</taxon>
        <taxon>Odontellaceae</taxon>
        <taxon>Odontella</taxon>
    </lineage>
</organism>
<feature type="compositionally biased region" description="Basic and acidic residues" evidence="1">
    <location>
        <begin position="78"/>
        <end position="92"/>
    </location>
</feature>
<evidence type="ECO:0000256" key="1">
    <source>
        <dbReference type="SAM" id="MobiDB-lite"/>
    </source>
</evidence>
<accession>A0A7S4J8D5</accession>
<feature type="region of interest" description="Disordered" evidence="1">
    <location>
        <begin position="290"/>
        <end position="335"/>
    </location>
</feature>
<feature type="compositionally biased region" description="Basic residues" evidence="1">
    <location>
        <begin position="173"/>
        <end position="185"/>
    </location>
</feature>
<dbReference type="EMBL" id="HBKQ01034758">
    <property type="protein sequence ID" value="CAE2255648.1"/>
    <property type="molecule type" value="Transcribed_RNA"/>
</dbReference>
<evidence type="ECO:0000313" key="2">
    <source>
        <dbReference type="EMBL" id="CAE2255648.1"/>
    </source>
</evidence>
<dbReference type="AlphaFoldDB" id="A0A7S4J8D5"/>
<sequence>MMAEWVAIGWRRRPNRRCGGRKGPSSVGAAAGRSLTLLALFRPLVEDVGGVLCSTGGCVVVEGRPWRWRRSEASGNRRKAEGPAGEEKRARGSAELSGGLGPVGMGDHGPPVTLPPVLPTPSARPTAAPEDQDHLADPPPQCVWGGIGEARRLAARPRPEERRGRSGALAAARRSHRRHRSRRARVVWGRPRTVARSPNLPGIASEPSSTGARFGTSEGRRSGAHDRPPLHEGPPRRDRWATICPTSTSTLGGHRQSSGNHSRRDHSPLQGVTDAAHMKLCRQHSAAIKATYKRRGTEGEMEGQGASRARGNFGSSPQRGRPLDPGGGKGKRGSE</sequence>
<feature type="compositionally biased region" description="Basic and acidic residues" evidence="1">
    <location>
        <begin position="149"/>
        <end position="164"/>
    </location>
</feature>